<keyword evidence="1" id="KW-0547">Nucleotide-binding</keyword>
<evidence type="ECO:0000313" key="5">
    <source>
        <dbReference type="Proteomes" id="UP001500067"/>
    </source>
</evidence>
<comment type="caution">
    <text evidence="4">The sequence shown here is derived from an EMBL/GenBank/DDBJ whole genome shotgun (WGS) entry which is preliminary data.</text>
</comment>
<evidence type="ECO:0000256" key="3">
    <source>
        <dbReference type="ARBA" id="ARBA00024247"/>
    </source>
</evidence>
<comment type="similarity">
    <text evidence="2">Belongs to the MoaD family.</text>
</comment>
<proteinExistence type="inferred from homology"/>
<evidence type="ECO:0000256" key="2">
    <source>
        <dbReference type="ARBA" id="ARBA00024200"/>
    </source>
</evidence>
<accession>A0ABP8N8J1</accession>
<dbReference type="InterPro" id="IPR003749">
    <property type="entry name" value="ThiS/MoaD-like"/>
</dbReference>
<dbReference type="InterPro" id="IPR012675">
    <property type="entry name" value="Beta-grasp_dom_sf"/>
</dbReference>
<dbReference type="Proteomes" id="UP001500067">
    <property type="component" value="Unassembled WGS sequence"/>
</dbReference>
<sequence>MTLNIFAFGIAREIMGGAAIGISLPEGSTVEQLISVLKGQFPALSGLTSFAIAVNGKYANIDDHISPGDEVAIIPPVSGG</sequence>
<dbReference type="RefSeq" id="WP_345079764.1">
    <property type="nucleotide sequence ID" value="NZ_BAABFA010000008.1"/>
</dbReference>
<dbReference type="InterPro" id="IPR044672">
    <property type="entry name" value="MOCS2A"/>
</dbReference>
<evidence type="ECO:0000313" key="4">
    <source>
        <dbReference type="EMBL" id="GAA4463158.1"/>
    </source>
</evidence>
<name>A0ABP8N8J1_9BACT</name>
<dbReference type="SUPFAM" id="SSF54285">
    <property type="entry name" value="MoaD/ThiS"/>
    <property type="match status" value="1"/>
</dbReference>
<dbReference type="EMBL" id="BAABFA010000008">
    <property type="protein sequence ID" value="GAA4463158.1"/>
    <property type="molecule type" value="Genomic_DNA"/>
</dbReference>
<reference evidence="5" key="1">
    <citation type="journal article" date="2019" name="Int. J. Syst. Evol. Microbiol.">
        <title>The Global Catalogue of Microorganisms (GCM) 10K type strain sequencing project: providing services to taxonomists for standard genome sequencing and annotation.</title>
        <authorList>
            <consortium name="The Broad Institute Genomics Platform"/>
            <consortium name="The Broad Institute Genome Sequencing Center for Infectious Disease"/>
            <person name="Wu L."/>
            <person name="Ma J."/>
        </authorList>
    </citation>
    <scope>NUCLEOTIDE SEQUENCE [LARGE SCALE GENOMIC DNA]</scope>
    <source>
        <strain evidence="5">JCM 32105</strain>
    </source>
</reference>
<dbReference type="InterPro" id="IPR016155">
    <property type="entry name" value="Mopterin_synth/thiamin_S_b"/>
</dbReference>
<dbReference type="Pfam" id="PF02597">
    <property type="entry name" value="ThiS"/>
    <property type="match status" value="1"/>
</dbReference>
<organism evidence="4 5">
    <name type="scientific">Nemorincola caseinilytica</name>
    <dbReference type="NCBI Taxonomy" id="2054315"/>
    <lineage>
        <taxon>Bacteria</taxon>
        <taxon>Pseudomonadati</taxon>
        <taxon>Bacteroidota</taxon>
        <taxon>Chitinophagia</taxon>
        <taxon>Chitinophagales</taxon>
        <taxon>Chitinophagaceae</taxon>
        <taxon>Nemorincola</taxon>
    </lineage>
</organism>
<protein>
    <recommendedName>
        <fullName evidence="3">Molybdopterin synthase sulfur carrier subunit</fullName>
    </recommendedName>
</protein>
<gene>
    <name evidence="4" type="primary">moaD</name>
    <name evidence="4" type="ORF">GCM10023093_11000</name>
</gene>
<dbReference type="PANTHER" id="PTHR33359:SF1">
    <property type="entry name" value="MOLYBDOPTERIN SYNTHASE SULFUR CARRIER SUBUNIT"/>
    <property type="match status" value="1"/>
</dbReference>
<evidence type="ECO:0000256" key="1">
    <source>
        <dbReference type="ARBA" id="ARBA00022741"/>
    </source>
</evidence>
<dbReference type="PANTHER" id="PTHR33359">
    <property type="entry name" value="MOLYBDOPTERIN SYNTHASE SULFUR CARRIER SUBUNIT"/>
    <property type="match status" value="1"/>
</dbReference>
<dbReference type="Gene3D" id="3.10.20.30">
    <property type="match status" value="1"/>
</dbReference>
<dbReference type="CDD" id="cd00754">
    <property type="entry name" value="Ubl_MoaD"/>
    <property type="match status" value="1"/>
</dbReference>
<keyword evidence="5" id="KW-1185">Reference proteome</keyword>